<dbReference type="AlphaFoldDB" id="A0A645HZC6"/>
<dbReference type="InterPro" id="IPR027417">
    <property type="entry name" value="P-loop_NTPase"/>
</dbReference>
<dbReference type="SUPFAM" id="SSF52540">
    <property type="entry name" value="P-loop containing nucleoside triphosphate hydrolases"/>
    <property type="match status" value="1"/>
</dbReference>
<comment type="similarity">
    <text evidence="1">Belongs to the GSP E family.</text>
</comment>
<dbReference type="PANTHER" id="PTHR30486">
    <property type="entry name" value="TWITCHING MOTILITY PROTEIN PILT"/>
    <property type="match status" value="1"/>
</dbReference>
<evidence type="ECO:0000313" key="3">
    <source>
        <dbReference type="EMBL" id="MPN44270.1"/>
    </source>
</evidence>
<accession>A0A645HZC6</accession>
<dbReference type="EMBL" id="VSSQ01103278">
    <property type="protein sequence ID" value="MPN44270.1"/>
    <property type="molecule type" value="Genomic_DNA"/>
</dbReference>
<proteinExistence type="inferred from homology"/>
<organism evidence="3">
    <name type="scientific">bioreactor metagenome</name>
    <dbReference type="NCBI Taxonomy" id="1076179"/>
    <lineage>
        <taxon>unclassified sequences</taxon>
        <taxon>metagenomes</taxon>
        <taxon>ecological metagenomes</taxon>
    </lineage>
</organism>
<evidence type="ECO:0000259" key="2">
    <source>
        <dbReference type="Pfam" id="PF00437"/>
    </source>
</evidence>
<dbReference type="PANTHER" id="PTHR30486:SF6">
    <property type="entry name" value="TYPE IV PILUS RETRACTATION ATPASE PILT"/>
    <property type="match status" value="1"/>
</dbReference>
<dbReference type="Pfam" id="PF00437">
    <property type="entry name" value="T2SSE"/>
    <property type="match status" value="1"/>
</dbReference>
<comment type="caution">
    <text evidence="3">The sequence shown here is derived from an EMBL/GenBank/DDBJ whole genome shotgun (WGS) entry which is preliminary data.</text>
</comment>
<dbReference type="InterPro" id="IPR050921">
    <property type="entry name" value="T4SS_GSP_E_ATPase"/>
</dbReference>
<dbReference type="Gene3D" id="3.40.50.300">
    <property type="entry name" value="P-loop containing nucleotide triphosphate hydrolases"/>
    <property type="match status" value="1"/>
</dbReference>
<sequence>MCVNHGVSIGFAGKTGSGKTTDIAYLLNAADKNSRIYTIEETRELDLYSVDDQGNSQNRVIHTCIRPSDMEKSNVDMNDLLRKAMRFSPDIIVVAEMRGAEAMTAQEAARTGHVVVTSLHANSARKAYGRILSMCQMSVTNISTHILMSFVAEAFPIISYL</sequence>
<feature type="domain" description="Bacterial type II secretion system protein E" evidence="2">
    <location>
        <begin position="11"/>
        <end position="144"/>
    </location>
</feature>
<dbReference type="GO" id="GO:0016887">
    <property type="term" value="F:ATP hydrolysis activity"/>
    <property type="evidence" value="ECO:0007669"/>
    <property type="project" value="InterPro"/>
</dbReference>
<protein>
    <submittedName>
        <fullName evidence="3">Type IV secretion system protein PtlH</fullName>
    </submittedName>
</protein>
<evidence type="ECO:0000256" key="1">
    <source>
        <dbReference type="ARBA" id="ARBA00006611"/>
    </source>
</evidence>
<gene>
    <name evidence="3" type="primary">ptlH</name>
    <name evidence="3" type="ORF">SDC9_191832</name>
</gene>
<dbReference type="InterPro" id="IPR001482">
    <property type="entry name" value="T2SS/T4SS_dom"/>
</dbReference>
<reference evidence="3" key="1">
    <citation type="submission" date="2019-08" db="EMBL/GenBank/DDBJ databases">
        <authorList>
            <person name="Kucharzyk K."/>
            <person name="Murdoch R.W."/>
            <person name="Higgins S."/>
            <person name="Loffler F."/>
        </authorList>
    </citation>
    <scope>NUCLEOTIDE SEQUENCE</scope>
</reference>
<name>A0A645HZC6_9ZZZZ</name>